<reference evidence="2 3" key="1">
    <citation type="journal article" date="2019" name="Int. J. Syst. Evol. Microbiol.">
        <title>The Global Catalogue of Microorganisms (GCM) 10K type strain sequencing project: providing services to taxonomists for standard genome sequencing and annotation.</title>
        <authorList>
            <consortium name="The Broad Institute Genomics Platform"/>
            <consortium name="The Broad Institute Genome Sequencing Center for Infectious Disease"/>
            <person name="Wu L."/>
            <person name="Ma J."/>
        </authorList>
    </citation>
    <scope>NUCLEOTIDE SEQUENCE [LARGE SCALE GENOMIC DNA]</scope>
    <source>
        <strain evidence="2 3">JCM 11136</strain>
    </source>
</reference>
<feature type="domain" description="NIPSNAP" evidence="1">
    <location>
        <begin position="9"/>
        <end position="104"/>
    </location>
</feature>
<gene>
    <name evidence="2" type="ORF">GCM10009560_12950</name>
</gene>
<evidence type="ECO:0000313" key="2">
    <source>
        <dbReference type="EMBL" id="GAA0917180.1"/>
    </source>
</evidence>
<dbReference type="RefSeq" id="WP_343948771.1">
    <property type="nucleotide sequence ID" value="NZ_BAAAHQ010000004.1"/>
</dbReference>
<organism evidence="2 3">
    <name type="scientific">Nonomuraea longicatena</name>
    <dbReference type="NCBI Taxonomy" id="83682"/>
    <lineage>
        <taxon>Bacteria</taxon>
        <taxon>Bacillati</taxon>
        <taxon>Actinomycetota</taxon>
        <taxon>Actinomycetes</taxon>
        <taxon>Streptosporangiales</taxon>
        <taxon>Streptosporangiaceae</taxon>
        <taxon>Nonomuraea</taxon>
    </lineage>
</organism>
<dbReference type="SUPFAM" id="SSF54909">
    <property type="entry name" value="Dimeric alpha+beta barrel"/>
    <property type="match status" value="1"/>
</dbReference>
<protein>
    <submittedName>
        <fullName evidence="2">NIPSNAP family protein</fullName>
    </submittedName>
</protein>
<evidence type="ECO:0000259" key="1">
    <source>
        <dbReference type="Pfam" id="PF07978"/>
    </source>
</evidence>
<evidence type="ECO:0000313" key="3">
    <source>
        <dbReference type="Proteomes" id="UP001501578"/>
    </source>
</evidence>
<dbReference type="InterPro" id="IPR011008">
    <property type="entry name" value="Dimeric_a/b-barrel"/>
</dbReference>
<dbReference type="Proteomes" id="UP001501578">
    <property type="component" value="Unassembled WGS sequence"/>
</dbReference>
<dbReference type="Pfam" id="PF07978">
    <property type="entry name" value="NIPSNAP"/>
    <property type="match status" value="1"/>
</dbReference>
<accession>A0ABN1NUJ5</accession>
<name>A0ABN1NUJ5_9ACTN</name>
<dbReference type="Gene3D" id="3.30.70.100">
    <property type="match status" value="1"/>
</dbReference>
<proteinExistence type="predicted"/>
<dbReference type="EMBL" id="BAAAHQ010000004">
    <property type="protein sequence ID" value="GAA0917180.1"/>
    <property type="molecule type" value="Genomic_DNA"/>
</dbReference>
<dbReference type="InterPro" id="IPR012577">
    <property type="entry name" value="NIPSNAP"/>
</dbReference>
<comment type="caution">
    <text evidence="2">The sequence shown here is derived from an EMBL/GenBank/DDBJ whole genome shotgun (WGS) entry which is preliminary data.</text>
</comment>
<sequence length="243" mass="27664">MHDVRCPIVELRQYTLHPGQRDVLIRLFDREFIESQEAAGMTVLGQFRDLDDPDRFVWLRGFDDMTRRAEALGRFYGGPIWKTHREQANSTMIDSDDVLLLRPVTARAGFPPPAVRPPAGETTSAPSLVLATVYHGEGLFDQTFAEFFDGRMRPVLTEAGATPLAWLQSEHAANSFPALPVRTGENAFVWFARFADERQLAEHLDFLDRSDRWRETVLPTLSATLTRTPQRLRLTPTTRSVLR</sequence>
<keyword evidence="3" id="KW-1185">Reference proteome</keyword>